<evidence type="ECO:0000259" key="19">
    <source>
        <dbReference type="Pfam" id="PF13614"/>
    </source>
</evidence>
<feature type="coiled-coil region" evidence="16">
    <location>
        <begin position="279"/>
        <end position="343"/>
    </location>
</feature>
<evidence type="ECO:0000256" key="5">
    <source>
        <dbReference type="ARBA" id="ARBA00022475"/>
    </source>
</evidence>
<dbReference type="EMBL" id="CP049814">
    <property type="protein sequence ID" value="QIK42349.1"/>
    <property type="molecule type" value="Genomic_DNA"/>
</dbReference>
<keyword evidence="11" id="KW-0067">ATP-binding</keyword>
<comment type="subcellular location">
    <subcellularLocation>
        <location evidence="1">Cell inner membrane</location>
        <topology evidence="1">Multi-pass membrane protein</topology>
    </subcellularLocation>
</comment>
<evidence type="ECO:0000256" key="10">
    <source>
        <dbReference type="ARBA" id="ARBA00022777"/>
    </source>
</evidence>
<keyword evidence="7 21" id="KW-0808">Transferase</keyword>
<dbReference type="InterPro" id="IPR003856">
    <property type="entry name" value="LPS_length_determ_N"/>
</dbReference>
<dbReference type="GO" id="GO:0005886">
    <property type="term" value="C:plasma membrane"/>
    <property type="evidence" value="ECO:0007669"/>
    <property type="project" value="UniProtKB-SubCell"/>
</dbReference>
<keyword evidence="14" id="KW-0829">Tyrosine-protein kinase</keyword>
<evidence type="ECO:0000256" key="6">
    <source>
        <dbReference type="ARBA" id="ARBA00022519"/>
    </source>
</evidence>
<protein>
    <recommendedName>
        <fullName evidence="4">non-specific protein-tyrosine kinase</fullName>
        <ecNumber evidence="4">2.7.10.2</ecNumber>
    </recommendedName>
</protein>
<dbReference type="SUPFAM" id="SSF52540">
    <property type="entry name" value="P-loop containing nucleoside triphosphate hydrolases"/>
    <property type="match status" value="1"/>
</dbReference>
<dbReference type="AlphaFoldDB" id="A0A6G7VQN4"/>
<comment type="catalytic activity">
    <reaction evidence="15">
        <text>L-tyrosyl-[protein] + ATP = O-phospho-L-tyrosyl-[protein] + ADP + H(+)</text>
        <dbReference type="Rhea" id="RHEA:10596"/>
        <dbReference type="Rhea" id="RHEA-COMP:10136"/>
        <dbReference type="Rhea" id="RHEA-COMP:20101"/>
        <dbReference type="ChEBI" id="CHEBI:15378"/>
        <dbReference type="ChEBI" id="CHEBI:30616"/>
        <dbReference type="ChEBI" id="CHEBI:46858"/>
        <dbReference type="ChEBI" id="CHEBI:61978"/>
        <dbReference type="ChEBI" id="CHEBI:456216"/>
        <dbReference type="EC" id="2.7.10.2"/>
    </reaction>
</comment>
<gene>
    <name evidence="21" type="ORF">G8E03_16010</name>
</gene>
<proteinExistence type="inferred from homology"/>
<dbReference type="Gene3D" id="3.40.50.300">
    <property type="entry name" value="P-loop containing nucleotide triphosphate hydrolases"/>
    <property type="match status" value="1"/>
</dbReference>
<dbReference type="PANTHER" id="PTHR32309:SF13">
    <property type="entry name" value="FERRIC ENTEROBACTIN TRANSPORT PROTEIN FEPE"/>
    <property type="match status" value="1"/>
</dbReference>
<dbReference type="InterPro" id="IPR025669">
    <property type="entry name" value="AAA_dom"/>
</dbReference>
<evidence type="ECO:0000256" key="11">
    <source>
        <dbReference type="ARBA" id="ARBA00022840"/>
    </source>
</evidence>
<dbReference type="Pfam" id="PF13614">
    <property type="entry name" value="AAA_31"/>
    <property type="match status" value="1"/>
</dbReference>
<feature type="transmembrane region" description="Helical" evidence="17">
    <location>
        <begin position="21"/>
        <end position="44"/>
    </location>
</feature>
<evidence type="ECO:0000256" key="2">
    <source>
        <dbReference type="ARBA" id="ARBA00007316"/>
    </source>
</evidence>
<keyword evidence="12 17" id="KW-1133">Transmembrane helix</keyword>
<dbReference type="InterPro" id="IPR050445">
    <property type="entry name" value="Bact_polysacc_biosynth/exp"/>
</dbReference>
<keyword evidence="8 17" id="KW-0812">Transmembrane</keyword>
<keyword evidence="16" id="KW-0175">Coiled coil</keyword>
<dbReference type="Pfam" id="PF02706">
    <property type="entry name" value="Wzz"/>
    <property type="match status" value="1"/>
</dbReference>
<keyword evidence="13 17" id="KW-0472">Membrane</keyword>
<evidence type="ECO:0000256" key="9">
    <source>
        <dbReference type="ARBA" id="ARBA00022741"/>
    </source>
</evidence>
<evidence type="ECO:0000256" key="17">
    <source>
        <dbReference type="SAM" id="Phobius"/>
    </source>
</evidence>
<organism evidence="21 22">
    <name type="scientific">Pontivivens nitratireducens</name>
    <dbReference type="NCBI Taxonomy" id="2758038"/>
    <lineage>
        <taxon>Bacteria</taxon>
        <taxon>Pseudomonadati</taxon>
        <taxon>Pseudomonadota</taxon>
        <taxon>Alphaproteobacteria</taxon>
        <taxon>Rhodobacterales</taxon>
        <taxon>Paracoccaceae</taxon>
        <taxon>Pontivivens</taxon>
    </lineage>
</organism>
<evidence type="ECO:0000313" key="21">
    <source>
        <dbReference type="EMBL" id="QIK42349.1"/>
    </source>
</evidence>
<evidence type="ECO:0000256" key="4">
    <source>
        <dbReference type="ARBA" id="ARBA00011903"/>
    </source>
</evidence>
<dbReference type="Proteomes" id="UP000500791">
    <property type="component" value="Plasmid unnamed3"/>
</dbReference>
<evidence type="ECO:0000313" key="22">
    <source>
        <dbReference type="Proteomes" id="UP000500791"/>
    </source>
</evidence>
<dbReference type="KEGG" id="mon:G8E03_16010"/>
<dbReference type="GO" id="GO:0004715">
    <property type="term" value="F:non-membrane spanning protein tyrosine kinase activity"/>
    <property type="evidence" value="ECO:0007669"/>
    <property type="project" value="UniProtKB-EC"/>
</dbReference>
<keyword evidence="5" id="KW-1003">Cell membrane</keyword>
<keyword evidence="21" id="KW-0614">Plasmid</keyword>
<sequence>MEQNSIDIRGLLGVLRRQLRVIFYTVVLILGLTTLWLFSLTPLYTASTLILIDPSSANLLDTAERQTSASADNARVSSEVEIMRSEAIALAVVQNADLVSSPEFGVQLSLRDRVEAILGFEETTDVSPDKLLKGVVNRFSNAISVSRRGLTYLVELRVTSQNPQTAAELANITAQTYIDQQIQAKIGGALAARDIIQARIAQADAELVDSERAFDDFIDLNFTRIEQETGRSDLTALREALEEIRSTSTQSRVVANEVSRNIQLGNWAEIAASLQDDTLMALQQQRDALSADIADAAADEAINLRSELEALEARLADEAGAALSDLRAELADMEAEASNFQSELRSSVLSADLPPELLTQIFSIQQRATLARNQYQTLLSRLRDFETQADLQIADARVVSPAFAPSRPSFPDKKLTLALALMVSLGVGVGLGFLREFYVGGFVSDTQASDVLNLPVSATVPRIDESGQTPVDQVVKAPLSFYAEAMRRLRASIDQTLLRNGGNSEDVTVIMVASTVPAEGKTTTSLSLARTYAISGKRTLLIDCDLRKPTISKTLGLSGKTGLLDYLIAPADEPVALADIMALDPLTDLEVIPSMGRSNRPTDQLLTSKLFTELMKAVRDHYEVIILDTPPMLPVVDGRYLAHHADAIALVIKWAETRQQDVRQTMNLLNETKNEDVPVFGVLNQQNARNRKYYYQGYYTYGGGYAQE</sequence>
<accession>A0A6G7VQN4</accession>
<feature type="domain" description="Tyrosine-protein kinase G-rich" evidence="20">
    <location>
        <begin position="368"/>
        <end position="436"/>
    </location>
</feature>
<evidence type="ECO:0000256" key="8">
    <source>
        <dbReference type="ARBA" id="ARBA00022692"/>
    </source>
</evidence>
<keyword evidence="9" id="KW-0547">Nucleotide-binding</keyword>
<evidence type="ECO:0000256" key="3">
    <source>
        <dbReference type="ARBA" id="ARBA00008883"/>
    </source>
</evidence>
<dbReference type="InterPro" id="IPR027417">
    <property type="entry name" value="P-loop_NTPase"/>
</dbReference>
<evidence type="ECO:0000259" key="18">
    <source>
        <dbReference type="Pfam" id="PF02706"/>
    </source>
</evidence>
<dbReference type="CDD" id="cd05387">
    <property type="entry name" value="BY-kinase"/>
    <property type="match status" value="1"/>
</dbReference>
<evidence type="ECO:0000256" key="7">
    <source>
        <dbReference type="ARBA" id="ARBA00022679"/>
    </source>
</evidence>
<reference evidence="21 22" key="1">
    <citation type="submission" date="2020-03" db="EMBL/GenBank/DDBJ databases">
        <title>Complete genome sequence of Monaibacterium sp. ALG8 with diverse plasmids.</title>
        <authorList>
            <person name="Sun C."/>
        </authorList>
    </citation>
    <scope>NUCLEOTIDE SEQUENCE [LARGE SCALE GENOMIC DNA]</scope>
    <source>
        <strain evidence="21 22">ALG8</strain>
        <plasmid evidence="21 22">unnamed3</plasmid>
    </source>
</reference>
<evidence type="ECO:0000256" key="12">
    <source>
        <dbReference type="ARBA" id="ARBA00022989"/>
    </source>
</evidence>
<dbReference type="RefSeq" id="WP_166194939.1">
    <property type="nucleotide sequence ID" value="NZ_CP049814.1"/>
</dbReference>
<dbReference type="EC" id="2.7.10.2" evidence="4"/>
<name>A0A6G7VQN4_9RHOB</name>
<evidence type="ECO:0000256" key="15">
    <source>
        <dbReference type="ARBA" id="ARBA00051245"/>
    </source>
</evidence>
<evidence type="ECO:0000259" key="20">
    <source>
        <dbReference type="Pfam" id="PF13807"/>
    </source>
</evidence>
<keyword evidence="10 21" id="KW-0418">Kinase</keyword>
<feature type="domain" description="Polysaccharide chain length determinant N-terminal" evidence="18">
    <location>
        <begin position="4"/>
        <end position="95"/>
    </location>
</feature>
<dbReference type="InterPro" id="IPR005702">
    <property type="entry name" value="Wzc-like_C"/>
</dbReference>
<dbReference type="GO" id="GO:0005524">
    <property type="term" value="F:ATP binding"/>
    <property type="evidence" value="ECO:0007669"/>
    <property type="project" value="UniProtKB-KW"/>
</dbReference>
<dbReference type="InterPro" id="IPR032807">
    <property type="entry name" value="GNVR"/>
</dbReference>
<evidence type="ECO:0000256" key="13">
    <source>
        <dbReference type="ARBA" id="ARBA00023136"/>
    </source>
</evidence>
<dbReference type="PANTHER" id="PTHR32309">
    <property type="entry name" value="TYROSINE-PROTEIN KINASE"/>
    <property type="match status" value="1"/>
</dbReference>
<comment type="similarity">
    <text evidence="3">Belongs to the etk/wzc family.</text>
</comment>
<evidence type="ECO:0000256" key="1">
    <source>
        <dbReference type="ARBA" id="ARBA00004429"/>
    </source>
</evidence>
<keyword evidence="6" id="KW-0997">Cell inner membrane</keyword>
<keyword evidence="22" id="KW-1185">Reference proteome</keyword>
<dbReference type="Pfam" id="PF13807">
    <property type="entry name" value="GNVR"/>
    <property type="match status" value="1"/>
</dbReference>
<geneLocation type="plasmid" evidence="21 22">
    <name>unnamed3</name>
</geneLocation>
<dbReference type="NCBIfam" id="TIGR01007">
    <property type="entry name" value="eps_fam"/>
    <property type="match status" value="1"/>
</dbReference>
<evidence type="ECO:0000256" key="14">
    <source>
        <dbReference type="ARBA" id="ARBA00023137"/>
    </source>
</evidence>
<comment type="similarity">
    <text evidence="2">Belongs to the CpsD/CapB family.</text>
</comment>
<evidence type="ECO:0000256" key="16">
    <source>
        <dbReference type="SAM" id="Coils"/>
    </source>
</evidence>
<feature type="domain" description="AAA" evidence="19">
    <location>
        <begin position="509"/>
        <end position="673"/>
    </location>
</feature>